<gene>
    <name evidence="1" type="ORF">SAMN05421806_102316</name>
</gene>
<accession>A0A1G8W9E8</accession>
<evidence type="ECO:0000313" key="2">
    <source>
        <dbReference type="Proteomes" id="UP000199155"/>
    </source>
</evidence>
<sequence length="113" mass="12411">MSKQPAFNLLEPITTGEDEHAVLGFEDWLTQVRPAFEEAAASGRVFTTYEVASERQLPDPPHSCLWGRLMSLLRDEGLIRHDGWTNGTRPTVHGSGVKTWTGLALSPDHTAAA</sequence>
<keyword evidence="2" id="KW-1185">Reference proteome</keyword>
<organism evidence="1 2">
    <name type="scientific">Streptomyces indicus</name>
    <dbReference type="NCBI Taxonomy" id="417292"/>
    <lineage>
        <taxon>Bacteria</taxon>
        <taxon>Bacillati</taxon>
        <taxon>Actinomycetota</taxon>
        <taxon>Actinomycetes</taxon>
        <taxon>Kitasatosporales</taxon>
        <taxon>Streptomycetaceae</taxon>
        <taxon>Streptomyces</taxon>
    </lineage>
</organism>
<dbReference type="EMBL" id="FNFF01000002">
    <property type="protein sequence ID" value="SDJ74823.1"/>
    <property type="molecule type" value="Genomic_DNA"/>
</dbReference>
<name>A0A1G8W9E8_9ACTN</name>
<reference evidence="1 2" key="1">
    <citation type="submission" date="2016-10" db="EMBL/GenBank/DDBJ databases">
        <authorList>
            <person name="de Groot N.N."/>
        </authorList>
    </citation>
    <scope>NUCLEOTIDE SEQUENCE [LARGE SCALE GENOMIC DNA]</scope>
    <source>
        <strain evidence="1 2">CGMCC 4.5727</strain>
    </source>
</reference>
<dbReference type="STRING" id="417292.SAMN05421806_102316"/>
<dbReference type="RefSeq" id="WP_245769208.1">
    <property type="nucleotide sequence ID" value="NZ_FNFF01000002.1"/>
</dbReference>
<dbReference type="AlphaFoldDB" id="A0A1G8W9E8"/>
<evidence type="ECO:0000313" key="1">
    <source>
        <dbReference type="EMBL" id="SDJ74823.1"/>
    </source>
</evidence>
<proteinExistence type="predicted"/>
<dbReference type="Proteomes" id="UP000199155">
    <property type="component" value="Unassembled WGS sequence"/>
</dbReference>
<protein>
    <submittedName>
        <fullName evidence="1">Uncharacterized protein</fullName>
    </submittedName>
</protein>